<proteinExistence type="predicted"/>
<reference evidence="2 3" key="1">
    <citation type="submission" date="2020-08" db="EMBL/GenBank/DDBJ databases">
        <title>Genome public.</title>
        <authorList>
            <person name="Liu C."/>
            <person name="Sun Q."/>
        </authorList>
    </citation>
    <scope>NUCLEOTIDE SEQUENCE [LARGE SCALE GENOMIC DNA]</scope>
    <source>
        <strain evidence="2 3">NSJ-26</strain>
    </source>
</reference>
<dbReference type="AlphaFoldDB" id="A0A926IP62"/>
<keyword evidence="3" id="KW-1185">Reference proteome</keyword>
<comment type="caution">
    <text evidence="2">The sequence shown here is derived from an EMBL/GenBank/DDBJ whole genome shotgun (WGS) entry which is preliminary data.</text>
</comment>
<dbReference type="Gene3D" id="3.40.50.850">
    <property type="entry name" value="Isochorismatase-like"/>
    <property type="match status" value="1"/>
</dbReference>
<dbReference type="PANTHER" id="PTHR14119">
    <property type="entry name" value="HYDROLASE"/>
    <property type="match status" value="1"/>
</dbReference>
<dbReference type="InterPro" id="IPR036380">
    <property type="entry name" value="Isochorismatase-like_sf"/>
</dbReference>
<dbReference type="CDD" id="cd01012">
    <property type="entry name" value="YcaC_related"/>
    <property type="match status" value="1"/>
</dbReference>
<gene>
    <name evidence="2" type="ORF">H8689_09500</name>
</gene>
<dbReference type="InterPro" id="IPR000868">
    <property type="entry name" value="Isochorismatase-like_dom"/>
</dbReference>
<accession>A0A926IP62</accession>
<dbReference type="SUPFAM" id="SSF52499">
    <property type="entry name" value="Isochorismatase-like hydrolases"/>
    <property type="match status" value="1"/>
</dbReference>
<dbReference type="RefSeq" id="WP_249324210.1">
    <property type="nucleotide sequence ID" value="NZ_JACRTK010000004.1"/>
</dbReference>
<dbReference type="Pfam" id="PF00857">
    <property type="entry name" value="Isochorismatase"/>
    <property type="match status" value="1"/>
</dbReference>
<evidence type="ECO:0000259" key="1">
    <source>
        <dbReference type="Pfam" id="PF00857"/>
    </source>
</evidence>
<dbReference type="Proteomes" id="UP000601522">
    <property type="component" value="Unassembled WGS sequence"/>
</dbReference>
<organism evidence="2 3">
    <name type="scientific">Wansuia hejianensis</name>
    <dbReference type="NCBI Taxonomy" id="2763667"/>
    <lineage>
        <taxon>Bacteria</taxon>
        <taxon>Bacillati</taxon>
        <taxon>Bacillota</taxon>
        <taxon>Clostridia</taxon>
        <taxon>Lachnospirales</taxon>
        <taxon>Lachnospiraceae</taxon>
        <taxon>Wansuia</taxon>
    </lineage>
</organism>
<feature type="domain" description="Isochorismatase-like" evidence="1">
    <location>
        <begin position="11"/>
        <end position="159"/>
    </location>
</feature>
<dbReference type="EMBL" id="JACRTK010000004">
    <property type="protein sequence ID" value="MBC8591343.1"/>
    <property type="molecule type" value="Genomic_DNA"/>
</dbReference>
<dbReference type="GO" id="GO:0016787">
    <property type="term" value="F:hydrolase activity"/>
    <property type="evidence" value="ECO:0007669"/>
    <property type="project" value="UniProtKB-KW"/>
</dbReference>
<evidence type="ECO:0000313" key="3">
    <source>
        <dbReference type="Proteomes" id="UP000601522"/>
    </source>
</evidence>
<protein>
    <submittedName>
        <fullName evidence="2">Hydrolase</fullName>
    </submittedName>
</protein>
<dbReference type="InterPro" id="IPR050993">
    <property type="entry name" value="Isochorismatase_domain"/>
</dbReference>
<dbReference type="PANTHER" id="PTHR14119:SF3">
    <property type="entry name" value="ISOCHORISMATASE DOMAIN-CONTAINING PROTEIN 2"/>
    <property type="match status" value="1"/>
</dbReference>
<sequence>MDKFSLDRENTVLLIIDIQERLAPVMKYKDKIIENTNILLQGANRMNIPVIVTEQYPKGLGSTVDELSEFLKEVKVFAKNSFTAYIDEIKESLDSLGKKKVIVTGMETHICVYQTARDLLDAGYDVYIVKDAVASRTKENFINGLDLIKSMGGVITNTETVVFDLLKVSGTPDFKFMSKLIK</sequence>
<evidence type="ECO:0000313" key="2">
    <source>
        <dbReference type="EMBL" id="MBC8591343.1"/>
    </source>
</evidence>
<name>A0A926IP62_9FIRM</name>
<keyword evidence="2" id="KW-0378">Hydrolase</keyword>